<evidence type="ECO:0000313" key="4">
    <source>
        <dbReference type="Proteomes" id="UP000325433"/>
    </source>
</evidence>
<dbReference type="Pfam" id="PF11915">
    <property type="entry name" value="DUF3433"/>
    <property type="match status" value="2"/>
</dbReference>
<name>A0A5N6WGW5_9EURO</name>
<feature type="region of interest" description="Disordered" evidence="1">
    <location>
        <begin position="36"/>
        <end position="78"/>
    </location>
</feature>
<sequence>MPGGGGILSFILIPTVDLSIMVRDLLSRSVRRSRSHSQHGSIDGNDSSIPLRDFDSHGDGESNNSSRASSRSRHASDNEDSLPFLATLSVVAFGLCLTTFLLWWRSSINYGLGSDDGSSALLFGWRYTPTLIAVLYVQMTAVLLVDIKRTEPYARLARPHGAEASTSILKAPGAWWNALYDGFAKRKNGSRSWTLIGAALLNILGFMLISPLSSVFLFSESVVVPKATEFLRLSPRDSPLPIQLDRVANFRTIANLVQNTSTSPWITDQYTFLPFWPADMQSAPIASLPTSLSQKWETETTVFKSNFSCTTMSVASQQIGTMEIPEGAEQTTLAASFLWSSSDGCEYGMATGIEIFEYGCSSWSNTSTFYNAKGGSAVHGTDVSTNQTAACKGKEVIFVTDAWKLRGESENADGTQYSNSKGARIQAQLCDAKYYMANVSTSVYLGGNEAEIWFDENEFEKRKVAIPSSLLNITQFSDMMLDSDWINYMSSLYHPLNYEEQGYEQQGSILGGPSILLGGLYNYNMTLFASDPDLAHSASRTKQRYLGEVLQSALTQQGASQKTSVQGHVYSIETRVVVQSAPAIALGVLFFFSFLLILAIWWHSQQHQRPLNLQEDPATTIGVAYLLTHDKQSTSIFHNLRQPTDKELYRALKGEWFYTNSDGLAPVNTADNDRSRPISQSENGAPRIFRLPLLLTLVIILILVVVGVAVLYHFSLTTALYEKAFVYDFQVSFFGNSLSSVAPFAIIPTVVALIIGLWWGAMDDTFRHLQPFLAMSKDTQPFSKGAGLSYQSTFWVWACLRALHNKHWLFALVTLGSTFSAIFTTTMSALFERGPQVFSQSVTLNRSLEIRSIPHVISVESNKNEIDWNYAANEFLTDLFYNVSNNWIYSATIQLSLNKTQQPAWSKDGWAFVPVGTNALSDMDLQPDLDESNENVDGAAVNVSLTTPALRGRIECSQAPVQAFANLSNWLTPKDLTNHTYWDNATIPPDLEKGYKLGQTRTYPSYSWMPALARWIVPLTSPEKNTSCPGCTTVLSNPEEIACCANGSSSDWKSSSAVGYWSPNTTPDTFSWASWERNFTVKWIQGDTVSGIRSRGLNSRGQYENLNLLFVQPPSITLLTCKPIIESTTANISVNPVNGEIQEFSLVDKPTELSIAFTDNFLPHIQNGTSRASSINSLGRVFMISLLSAAKLNHVTSGSSPNYFTVEDLYDNTFNILDKNNGLNMDFMSYSMYTMANKNPYALLDPVTLNTLAEKTFTTFFQHFASNNVSLETGSWSFQKINASLPADLGIAVKINNSVLTNESATEQDVIHPISHTNRIAQVNVSSRVEVLKMNSVAVWLSISIMGWLILTTAVVAIFQKRYFGTLVRGVECLGDVLLLIANSPNLLQVVAHLQSEPLTQDAYKRLQTRLAWFIDGDGKLRWGIEMEGHFGSGPGTHRVTRPDGRTTTSPR</sequence>
<feature type="region of interest" description="Disordered" evidence="1">
    <location>
        <begin position="1432"/>
        <end position="1452"/>
    </location>
</feature>
<feature type="transmembrane region" description="Helical" evidence="2">
    <location>
        <begin position="1337"/>
        <end position="1359"/>
    </location>
</feature>
<proteinExistence type="predicted"/>
<evidence type="ECO:0000313" key="3">
    <source>
        <dbReference type="EMBL" id="KAE8319586.1"/>
    </source>
</evidence>
<keyword evidence="2" id="KW-0472">Membrane</keyword>
<feature type="transmembrane region" description="Helical" evidence="2">
    <location>
        <begin position="693"/>
        <end position="721"/>
    </location>
</feature>
<feature type="transmembrane region" description="Helical" evidence="2">
    <location>
        <begin position="124"/>
        <end position="145"/>
    </location>
</feature>
<dbReference type="InterPro" id="IPR021840">
    <property type="entry name" value="DUF3433"/>
</dbReference>
<dbReference type="Proteomes" id="UP000325433">
    <property type="component" value="Unassembled WGS sequence"/>
</dbReference>
<dbReference type="EMBL" id="ML738294">
    <property type="protein sequence ID" value="KAE8319586.1"/>
    <property type="molecule type" value="Genomic_DNA"/>
</dbReference>
<feature type="transmembrane region" description="Helical" evidence="2">
    <location>
        <begin position="82"/>
        <end position="104"/>
    </location>
</feature>
<feature type="transmembrane region" description="Helical" evidence="2">
    <location>
        <begin position="6"/>
        <end position="26"/>
    </location>
</feature>
<keyword evidence="4" id="KW-1185">Reference proteome</keyword>
<feature type="transmembrane region" description="Helical" evidence="2">
    <location>
        <begin position="193"/>
        <end position="218"/>
    </location>
</feature>
<evidence type="ECO:0000256" key="1">
    <source>
        <dbReference type="SAM" id="MobiDB-lite"/>
    </source>
</evidence>
<evidence type="ECO:0000256" key="2">
    <source>
        <dbReference type="SAM" id="Phobius"/>
    </source>
</evidence>
<dbReference type="PANTHER" id="PTHR37544:SF3">
    <property type="entry name" value="SPRAY"/>
    <property type="match status" value="1"/>
</dbReference>
<keyword evidence="2" id="KW-1133">Transmembrane helix</keyword>
<feature type="transmembrane region" description="Helical" evidence="2">
    <location>
        <begin position="583"/>
        <end position="602"/>
    </location>
</feature>
<feature type="transmembrane region" description="Helical" evidence="2">
    <location>
        <begin position="808"/>
        <end position="831"/>
    </location>
</feature>
<organism evidence="3 4">
    <name type="scientific">Aspergillus transmontanensis</name>
    <dbReference type="NCBI Taxonomy" id="1034304"/>
    <lineage>
        <taxon>Eukaryota</taxon>
        <taxon>Fungi</taxon>
        <taxon>Dikarya</taxon>
        <taxon>Ascomycota</taxon>
        <taxon>Pezizomycotina</taxon>
        <taxon>Eurotiomycetes</taxon>
        <taxon>Eurotiomycetidae</taxon>
        <taxon>Eurotiales</taxon>
        <taxon>Aspergillaceae</taxon>
        <taxon>Aspergillus</taxon>
        <taxon>Aspergillus subgen. Circumdati</taxon>
    </lineage>
</organism>
<accession>A0A5N6WGW5</accession>
<keyword evidence="2" id="KW-0812">Transmembrane</keyword>
<dbReference type="PANTHER" id="PTHR37544">
    <property type="entry name" value="SPRAY-RELATED"/>
    <property type="match status" value="1"/>
</dbReference>
<gene>
    <name evidence="3" type="ORF">BDV41DRAFT_587701</name>
</gene>
<feature type="compositionally biased region" description="Polar residues" evidence="1">
    <location>
        <begin position="38"/>
        <end position="48"/>
    </location>
</feature>
<protein>
    <submittedName>
        <fullName evidence="3">Uncharacterized protein</fullName>
    </submittedName>
</protein>
<reference evidence="4" key="1">
    <citation type="submission" date="2019-04" db="EMBL/GenBank/DDBJ databases">
        <title>Friends and foes A comparative genomics studyof 23 Aspergillus species from section Flavi.</title>
        <authorList>
            <consortium name="DOE Joint Genome Institute"/>
            <person name="Kjaerbolling I."/>
            <person name="Vesth T."/>
            <person name="Frisvad J.C."/>
            <person name="Nybo J.L."/>
            <person name="Theobald S."/>
            <person name="Kildgaard S."/>
            <person name="Isbrandt T."/>
            <person name="Kuo A."/>
            <person name="Sato A."/>
            <person name="Lyhne E.K."/>
            <person name="Kogle M.E."/>
            <person name="Wiebenga A."/>
            <person name="Kun R.S."/>
            <person name="Lubbers R.J."/>
            <person name="Makela M.R."/>
            <person name="Barry K."/>
            <person name="Chovatia M."/>
            <person name="Clum A."/>
            <person name="Daum C."/>
            <person name="Haridas S."/>
            <person name="He G."/>
            <person name="LaButti K."/>
            <person name="Lipzen A."/>
            <person name="Mondo S."/>
            <person name="Riley R."/>
            <person name="Salamov A."/>
            <person name="Simmons B.A."/>
            <person name="Magnuson J.K."/>
            <person name="Henrissat B."/>
            <person name="Mortensen U.H."/>
            <person name="Larsen T.O."/>
            <person name="Devries R.P."/>
            <person name="Grigoriev I.V."/>
            <person name="Machida M."/>
            <person name="Baker S.E."/>
            <person name="Andersen M.R."/>
        </authorList>
    </citation>
    <scope>NUCLEOTIDE SEQUENCE [LARGE SCALE GENOMIC DNA]</scope>
    <source>
        <strain evidence="4">CBS 130015</strain>
    </source>
</reference>
<feature type="transmembrane region" description="Helical" evidence="2">
    <location>
        <begin position="741"/>
        <end position="761"/>
    </location>
</feature>